<evidence type="ECO:0000313" key="2">
    <source>
        <dbReference type="EMBL" id="OWJ55525.1"/>
    </source>
</evidence>
<dbReference type="Proteomes" id="UP000196694">
    <property type="component" value="Unassembled WGS sequence"/>
</dbReference>
<feature type="compositionally biased region" description="Polar residues" evidence="1">
    <location>
        <begin position="1"/>
        <end position="10"/>
    </location>
</feature>
<dbReference type="GeneID" id="26099135"/>
<dbReference type="EMBL" id="NCQP01000001">
    <property type="protein sequence ID" value="OWJ55525.1"/>
    <property type="molecule type" value="Genomic_DNA"/>
</dbReference>
<name>A0A211YR48_9CREN</name>
<dbReference type="RefSeq" id="WP_055408442.1">
    <property type="nucleotide sequence ID" value="NZ_CP013011.1"/>
</dbReference>
<protein>
    <submittedName>
        <fullName evidence="2">Uncharacterized protein</fullName>
    </submittedName>
</protein>
<proteinExistence type="predicted"/>
<accession>A0A211YR48</accession>
<keyword evidence="3" id="KW-1185">Reference proteome</keyword>
<evidence type="ECO:0000256" key="1">
    <source>
        <dbReference type="SAM" id="MobiDB-lite"/>
    </source>
</evidence>
<sequence>MTATYSYTTASPRSYGRGRGSGLHSIEEYREEAREHLEKDVFSGRGCGKRVDFVFIRAG</sequence>
<dbReference type="AlphaFoldDB" id="A0A211YR48"/>
<gene>
    <name evidence="2" type="ORF">Pdsh_01670</name>
</gene>
<comment type="caution">
    <text evidence="2">The sequence shown here is derived from an EMBL/GenBank/DDBJ whole genome shotgun (WGS) entry which is preliminary data.</text>
</comment>
<feature type="region of interest" description="Disordered" evidence="1">
    <location>
        <begin position="1"/>
        <end position="22"/>
    </location>
</feature>
<reference evidence="2 3" key="1">
    <citation type="submission" date="2017-05" db="EMBL/GenBank/DDBJ databases">
        <title>The draft genome of the hyperthermophilic archaeon 'Pyrodictium delaneyi strain Hulk', an iron and nitrate reducer, reveals the capacity for sulfate reduction.</title>
        <authorList>
            <person name="Demey L.M."/>
            <person name="Miller C."/>
            <person name="Manzella M."/>
            <person name="Reguera G."/>
            <person name="Kashefi K."/>
        </authorList>
    </citation>
    <scope>NUCLEOTIDE SEQUENCE [LARGE SCALE GENOMIC DNA]</scope>
    <source>
        <strain evidence="2 3">Hulk</strain>
    </source>
</reference>
<organism evidence="2 3">
    <name type="scientific">Pyrodictium delaneyi</name>
    <dbReference type="NCBI Taxonomy" id="1273541"/>
    <lineage>
        <taxon>Archaea</taxon>
        <taxon>Thermoproteota</taxon>
        <taxon>Thermoprotei</taxon>
        <taxon>Desulfurococcales</taxon>
        <taxon>Pyrodictiaceae</taxon>
        <taxon>Pyrodictium</taxon>
    </lineage>
</organism>
<evidence type="ECO:0000313" key="3">
    <source>
        <dbReference type="Proteomes" id="UP000196694"/>
    </source>
</evidence>